<dbReference type="EMBL" id="QKRW01000010">
    <property type="protein sequence ID" value="RAL65341.1"/>
    <property type="molecule type" value="Genomic_DNA"/>
</dbReference>
<dbReference type="PANTHER" id="PTHR35152:SF1">
    <property type="entry name" value="DOMAIN SIGNALLING PROTEIN, PUTATIVE (AFU_ORTHOLOGUE AFUA_5G11310)-RELATED"/>
    <property type="match status" value="1"/>
</dbReference>
<sequence length="164" mass="18357">MRLNINAHIEKHHLGGKDEVSLVDSDGDLIKDYSIVFRELFCIAAADLANDLHIPMEKLGPLYDDVIGTGQKIPLSAIIKSRVAIISDLTEKLIGDIKHKIKGGRRVIRRPRKDIEKDAGAGTGQLLFLVKKVQRREAEGSASSWFPIWEDRTGFNNAIKHHED</sequence>
<protein>
    <submittedName>
        <fullName evidence="1">Uncharacterized protein</fullName>
    </submittedName>
</protein>
<keyword evidence="2" id="KW-1185">Reference proteome</keyword>
<gene>
    <name evidence="1" type="ORF">DID88_000909</name>
</gene>
<reference evidence="1 2" key="1">
    <citation type="submission" date="2018-06" db="EMBL/GenBank/DDBJ databases">
        <title>Genome Sequence of the Brown Rot Fungal Pathogen Monilinia fructigena.</title>
        <authorList>
            <person name="Landi L."/>
            <person name="De Miccolis Angelini R.M."/>
            <person name="Pollastro S."/>
            <person name="Abate D."/>
            <person name="Faretra F."/>
            <person name="Romanazzi G."/>
        </authorList>
    </citation>
    <scope>NUCLEOTIDE SEQUENCE [LARGE SCALE GENOMIC DNA]</scope>
    <source>
        <strain evidence="1 2">Mfrg269</strain>
    </source>
</reference>
<name>A0A395IYU9_9HELO</name>
<evidence type="ECO:0000313" key="2">
    <source>
        <dbReference type="Proteomes" id="UP000249056"/>
    </source>
</evidence>
<accession>A0A395IYU9</accession>
<dbReference type="OrthoDB" id="264015at2759"/>
<proteinExistence type="predicted"/>
<dbReference type="PANTHER" id="PTHR35152">
    <property type="entry name" value="DOMAIN SIGNALLING PROTEIN, PUTATIVE (AFU_ORTHOLOGUE AFUA_5G11310)-RELATED"/>
    <property type="match status" value="1"/>
</dbReference>
<dbReference type="Proteomes" id="UP000249056">
    <property type="component" value="Unassembled WGS sequence"/>
</dbReference>
<dbReference type="AlphaFoldDB" id="A0A395IYU9"/>
<organism evidence="1 2">
    <name type="scientific">Monilinia fructigena</name>
    <dbReference type="NCBI Taxonomy" id="38457"/>
    <lineage>
        <taxon>Eukaryota</taxon>
        <taxon>Fungi</taxon>
        <taxon>Dikarya</taxon>
        <taxon>Ascomycota</taxon>
        <taxon>Pezizomycotina</taxon>
        <taxon>Leotiomycetes</taxon>
        <taxon>Helotiales</taxon>
        <taxon>Sclerotiniaceae</taxon>
        <taxon>Monilinia</taxon>
    </lineage>
</organism>
<comment type="caution">
    <text evidence="1">The sequence shown here is derived from an EMBL/GenBank/DDBJ whole genome shotgun (WGS) entry which is preliminary data.</text>
</comment>
<evidence type="ECO:0000313" key="1">
    <source>
        <dbReference type="EMBL" id="RAL65341.1"/>
    </source>
</evidence>